<dbReference type="CTD" id="43578471"/>
<reference evidence="1 2" key="1">
    <citation type="journal article" date="1998" name="Science">
        <title>Genome sequence of the nematode C. elegans: a platform for investigating biology.</title>
        <authorList>
            <consortium name="The C. elegans sequencing consortium"/>
            <person name="Sulson J.E."/>
            <person name="Waterston R."/>
        </authorList>
    </citation>
    <scope>NUCLEOTIDE SEQUENCE [LARGE SCALE GENOMIC DNA]</scope>
    <source>
        <strain evidence="1 2">Bristol N2</strain>
    </source>
</reference>
<evidence type="ECO:0000313" key="1">
    <source>
        <dbReference type="EMBL" id="CAA0059144.1"/>
    </source>
</evidence>
<dbReference type="InParanoid" id="A0A5S9MNB4"/>
<evidence type="ECO:0000313" key="3">
    <source>
        <dbReference type="WormBase" id="C31C9.9"/>
    </source>
</evidence>
<dbReference type="AGR" id="WB:WBGene00305095"/>
<dbReference type="EMBL" id="BX284602">
    <property type="protein sequence ID" value="CAA0059144.1"/>
    <property type="molecule type" value="Genomic_DNA"/>
</dbReference>
<dbReference type="AlphaFoldDB" id="A0A5S9MNB4"/>
<dbReference type="WormBase" id="C31C9.9">
    <property type="protein sequence ID" value="CE54000"/>
    <property type="gene ID" value="WBGene00305095"/>
</dbReference>
<dbReference type="RefSeq" id="NP_001364527.1">
    <property type="nucleotide sequence ID" value="NM_001377893.2"/>
</dbReference>
<protein>
    <submittedName>
        <fullName evidence="1">WD_REPEATS_REGION domain-containing protein</fullName>
    </submittedName>
</protein>
<gene>
    <name evidence="1 3" type="ORF">C31C9.9</name>
    <name evidence="1" type="ORF">CELE_C31C9.9</name>
</gene>
<dbReference type="Proteomes" id="UP000001940">
    <property type="component" value="Chromosome II"/>
</dbReference>
<name>A0A5S9MNB4_CAEEL</name>
<dbReference type="GeneID" id="43578471"/>
<evidence type="ECO:0000313" key="2">
    <source>
        <dbReference type="Proteomes" id="UP000001940"/>
    </source>
</evidence>
<sequence length="82" mass="8867">MISESRSEVDVTVNAGLSGRFLVTAFPTIYHLTPLAIPHEIHTGITAIHLQETLGLLVTSGHNRVIMIWDVRSVCSALSGSQ</sequence>
<keyword evidence="2" id="KW-1185">Reference proteome</keyword>
<organism evidence="1 2">
    <name type="scientific">Caenorhabditis elegans</name>
    <dbReference type="NCBI Taxonomy" id="6239"/>
    <lineage>
        <taxon>Eukaryota</taxon>
        <taxon>Metazoa</taxon>
        <taxon>Ecdysozoa</taxon>
        <taxon>Nematoda</taxon>
        <taxon>Chromadorea</taxon>
        <taxon>Rhabditida</taxon>
        <taxon>Rhabditina</taxon>
        <taxon>Rhabditomorpha</taxon>
        <taxon>Rhabditoidea</taxon>
        <taxon>Rhabditidae</taxon>
        <taxon>Peloderinae</taxon>
        <taxon>Caenorhabditis</taxon>
    </lineage>
</organism>
<proteinExistence type="predicted"/>
<accession>A0A5S9MNB4</accession>
<dbReference type="OrthoDB" id="63070at2759"/>
<dbReference type="KEGG" id="cel:CELE_C31C9.9"/>